<keyword evidence="1" id="KW-0472">Membrane</keyword>
<gene>
    <name evidence="2" type="ORF">Tsubulata_009219</name>
</gene>
<evidence type="ECO:0000313" key="3">
    <source>
        <dbReference type="Proteomes" id="UP001141552"/>
    </source>
</evidence>
<dbReference type="AlphaFoldDB" id="A0A9Q0F2L1"/>
<reference evidence="2" key="2">
    <citation type="journal article" date="2023" name="Plants (Basel)">
        <title>Annotation of the Turnera subulata (Passifloraceae) Draft Genome Reveals the S-Locus Evolved after the Divergence of Turneroideae from Passifloroideae in a Stepwise Manner.</title>
        <authorList>
            <person name="Henning P.M."/>
            <person name="Roalson E.H."/>
            <person name="Mir W."/>
            <person name="McCubbin A.G."/>
            <person name="Shore J.S."/>
        </authorList>
    </citation>
    <scope>NUCLEOTIDE SEQUENCE</scope>
    <source>
        <strain evidence="2">F60SS</strain>
    </source>
</reference>
<dbReference type="OrthoDB" id="824798at2759"/>
<keyword evidence="1" id="KW-1133">Transmembrane helix</keyword>
<evidence type="ECO:0000256" key="1">
    <source>
        <dbReference type="SAM" id="Phobius"/>
    </source>
</evidence>
<sequence length="210" mass="23077">MAIRKQPGAGFPVGRVAESRGTILGRKRRHKKKPACKCSNDGIVVCTQSLRALVSSSSPWHGVFAFLNPLLVGVIQVKFQGKTDSPFDSRPLCMWVFVSATVVYCFALASKLRFYGSVFYSKLSGDVALLSGSLSSVALVSILLPQLAGWVLSIAWTLFPMILAHKLIRHMVIWIHKGIMILIFQIRRVILMNKTHGNSSIASSQLPTPL</sequence>
<name>A0A9Q0F2L1_9ROSI</name>
<feature type="transmembrane region" description="Helical" evidence="1">
    <location>
        <begin position="134"/>
        <end position="159"/>
    </location>
</feature>
<comment type="caution">
    <text evidence="2">The sequence shown here is derived from an EMBL/GenBank/DDBJ whole genome shotgun (WGS) entry which is preliminary data.</text>
</comment>
<evidence type="ECO:0000313" key="2">
    <source>
        <dbReference type="EMBL" id="KAJ4823014.1"/>
    </source>
</evidence>
<accession>A0A9Q0F2L1</accession>
<dbReference type="Proteomes" id="UP001141552">
    <property type="component" value="Unassembled WGS sequence"/>
</dbReference>
<protein>
    <submittedName>
        <fullName evidence="2">Uncharacterized protein</fullName>
    </submittedName>
</protein>
<organism evidence="2 3">
    <name type="scientific">Turnera subulata</name>
    <dbReference type="NCBI Taxonomy" id="218843"/>
    <lineage>
        <taxon>Eukaryota</taxon>
        <taxon>Viridiplantae</taxon>
        <taxon>Streptophyta</taxon>
        <taxon>Embryophyta</taxon>
        <taxon>Tracheophyta</taxon>
        <taxon>Spermatophyta</taxon>
        <taxon>Magnoliopsida</taxon>
        <taxon>eudicotyledons</taxon>
        <taxon>Gunneridae</taxon>
        <taxon>Pentapetalae</taxon>
        <taxon>rosids</taxon>
        <taxon>fabids</taxon>
        <taxon>Malpighiales</taxon>
        <taxon>Passifloraceae</taxon>
        <taxon>Turnera</taxon>
    </lineage>
</organism>
<keyword evidence="1" id="KW-0812">Transmembrane</keyword>
<dbReference type="EMBL" id="JAKUCV010007535">
    <property type="protein sequence ID" value="KAJ4823014.1"/>
    <property type="molecule type" value="Genomic_DNA"/>
</dbReference>
<feature type="transmembrane region" description="Helical" evidence="1">
    <location>
        <begin position="171"/>
        <end position="190"/>
    </location>
</feature>
<reference evidence="2" key="1">
    <citation type="submission" date="2022-02" db="EMBL/GenBank/DDBJ databases">
        <authorList>
            <person name="Henning P.M."/>
            <person name="McCubbin A.G."/>
            <person name="Shore J.S."/>
        </authorList>
    </citation>
    <scope>NUCLEOTIDE SEQUENCE</scope>
    <source>
        <strain evidence="2">F60SS</strain>
        <tissue evidence="2">Leaves</tissue>
    </source>
</reference>
<proteinExistence type="predicted"/>
<keyword evidence="3" id="KW-1185">Reference proteome</keyword>
<dbReference type="PANTHER" id="PTHR34115:SF6">
    <property type="entry name" value="PROTEIN, PUTATIVE-RELATED"/>
    <property type="match status" value="1"/>
</dbReference>
<dbReference type="InterPro" id="IPR053258">
    <property type="entry name" value="Ca-permeable_cation_channel"/>
</dbReference>
<dbReference type="PANTHER" id="PTHR34115">
    <property type="entry name" value="PROTEIN, PUTATIVE-RELATED"/>
    <property type="match status" value="1"/>
</dbReference>
<feature type="transmembrane region" description="Helical" evidence="1">
    <location>
        <begin position="92"/>
        <end position="114"/>
    </location>
</feature>